<proteinExistence type="predicted"/>
<dbReference type="EMBL" id="JYON01000006">
    <property type="protein sequence ID" value="KJH72283.1"/>
    <property type="molecule type" value="Genomic_DNA"/>
</dbReference>
<name>A0A0D8ZU40_9CYAN</name>
<dbReference type="PANTHER" id="PTHR36582">
    <property type="entry name" value="ANTITOXIN PARD"/>
    <property type="match status" value="1"/>
</dbReference>
<dbReference type="STRING" id="1618023.UH38_07600"/>
<evidence type="ECO:0000313" key="1">
    <source>
        <dbReference type="EMBL" id="KJH72283.1"/>
    </source>
</evidence>
<protein>
    <submittedName>
        <fullName evidence="1">CopG family transcriptional regulator</fullName>
    </submittedName>
</protein>
<reference evidence="1 2" key="1">
    <citation type="submission" date="2015-02" db="EMBL/GenBank/DDBJ databases">
        <title>Draft genome of a novel marine cyanobacterium (Chroococcales) isolated from South Atlantic Ocean.</title>
        <authorList>
            <person name="Rigonato J."/>
            <person name="Alvarenga D.O."/>
            <person name="Branco L.H."/>
            <person name="Varani A.M."/>
            <person name="Brandini F.P."/>
            <person name="Fiore M.F."/>
        </authorList>
    </citation>
    <scope>NUCLEOTIDE SEQUENCE [LARGE SCALE GENOMIC DNA]</scope>
    <source>
        <strain evidence="1 2">CENA595</strain>
    </source>
</reference>
<gene>
    <name evidence="1" type="ORF">UH38_07600</name>
</gene>
<dbReference type="PANTHER" id="PTHR36582:SF2">
    <property type="entry name" value="ANTITOXIN PARD"/>
    <property type="match status" value="1"/>
</dbReference>
<keyword evidence="2" id="KW-1185">Reference proteome</keyword>
<accession>A0A0D8ZU40</accession>
<dbReference type="Pfam" id="PF03693">
    <property type="entry name" value="ParD_antitoxin"/>
    <property type="match status" value="1"/>
</dbReference>
<dbReference type="Proteomes" id="UP000032452">
    <property type="component" value="Unassembled WGS sequence"/>
</dbReference>
<comment type="caution">
    <text evidence="1">The sequence shown here is derived from an EMBL/GenBank/DDBJ whole genome shotgun (WGS) entry which is preliminary data.</text>
</comment>
<evidence type="ECO:0000313" key="2">
    <source>
        <dbReference type="Proteomes" id="UP000032452"/>
    </source>
</evidence>
<dbReference type="InterPro" id="IPR038296">
    <property type="entry name" value="ParD_sf"/>
</dbReference>
<dbReference type="Gene3D" id="6.10.10.120">
    <property type="entry name" value="Antitoxin ParD1-like"/>
    <property type="match status" value="1"/>
</dbReference>
<organism evidence="1 2">
    <name type="scientific">Aliterella atlantica CENA595</name>
    <dbReference type="NCBI Taxonomy" id="1618023"/>
    <lineage>
        <taxon>Bacteria</taxon>
        <taxon>Bacillati</taxon>
        <taxon>Cyanobacteriota</taxon>
        <taxon>Cyanophyceae</taxon>
        <taxon>Chroococcidiopsidales</taxon>
        <taxon>Aliterellaceae</taxon>
        <taxon>Aliterella</taxon>
    </lineage>
</organism>
<dbReference type="RefSeq" id="WP_045054044.1">
    <property type="nucleotide sequence ID" value="NZ_CAWMDP010000038.1"/>
</dbReference>
<sequence>MHITLNSEQEQFIQAKLQSGKYQSVDDVVEAALHLLEEQDEAYEQWVVDTRAKVDAAAASLDRGEGLDGEQVVNSILDKFRHAREDRG</sequence>
<dbReference type="AlphaFoldDB" id="A0A0D8ZU40"/>
<dbReference type="InterPro" id="IPR022789">
    <property type="entry name" value="ParD"/>
</dbReference>
<dbReference type="OrthoDB" id="573411at2"/>